<reference evidence="1 2" key="1">
    <citation type="submission" date="2016-11" db="EMBL/GenBank/DDBJ databases">
        <authorList>
            <person name="Jaros S."/>
            <person name="Januszkiewicz K."/>
            <person name="Wedrychowicz H."/>
        </authorList>
    </citation>
    <scope>NUCLEOTIDE SEQUENCE [LARGE SCALE GENOMIC DNA]</scope>
    <source>
        <strain evidence="1 2">DSM 27406</strain>
    </source>
</reference>
<dbReference type="InterPro" id="IPR038604">
    <property type="entry name" value="HopJ_sf"/>
</dbReference>
<organism evidence="1 2">
    <name type="scientific">Chitinophaga jiangningensis</name>
    <dbReference type="NCBI Taxonomy" id="1419482"/>
    <lineage>
        <taxon>Bacteria</taxon>
        <taxon>Pseudomonadati</taxon>
        <taxon>Bacteroidota</taxon>
        <taxon>Chitinophagia</taxon>
        <taxon>Chitinophagales</taxon>
        <taxon>Chitinophagaceae</taxon>
        <taxon>Chitinophaga</taxon>
    </lineage>
</organism>
<accession>A0A1M7D035</accession>
<evidence type="ECO:0000313" key="2">
    <source>
        <dbReference type="Proteomes" id="UP000184420"/>
    </source>
</evidence>
<dbReference type="Proteomes" id="UP000184420">
    <property type="component" value="Unassembled WGS sequence"/>
</dbReference>
<dbReference type="RefSeq" id="WP_073081297.1">
    <property type="nucleotide sequence ID" value="NZ_FRBL01000004.1"/>
</dbReference>
<protein>
    <submittedName>
        <fullName evidence="1">HopJ type III effector protein</fullName>
    </submittedName>
</protein>
<dbReference type="STRING" id="1419482.SAMN05444266_104537"/>
<proteinExistence type="predicted"/>
<dbReference type="AlphaFoldDB" id="A0A1M7D035"/>
<gene>
    <name evidence="1" type="ORF">SAMN05444266_104537</name>
</gene>
<name>A0A1M7D035_9BACT</name>
<evidence type="ECO:0000313" key="1">
    <source>
        <dbReference type="EMBL" id="SHL72539.1"/>
    </source>
</evidence>
<dbReference type="OrthoDB" id="9790826at2"/>
<keyword evidence="2" id="KW-1185">Reference proteome</keyword>
<sequence>MKEQLTSLIEKLKANTVSFKEVIEFIETYYQHQPTAFKNGAAYNEATQNQGSAKVFSFAQQNQLSKEDTLCLFAEHYQAVLHTPDATDHQNIRQFMQHGWAGISFEGQALTAK</sequence>
<dbReference type="EMBL" id="FRBL01000004">
    <property type="protein sequence ID" value="SHL72539.1"/>
    <property type="molecule type" value="Genomic_DNA"/>
</dbReference>
<dbReference type="Pfam" id="PF08888">
    <property type="entry name" value="HopJ"/>
    <property type="match status" value="1"/>
</dbReference>
<dbReference type="Gene3D" id="3.20.160.10">
    <property type="entry name" value="vpa0580 domain like"/>
    <property type="match status" value="1"/>
</dbReference>
<dbReference type="InterPro" id="IPR014984">
    <property type="entry name" value="HopJ"/>
</dbReference>